<name>A0AAV4W7J7_9ARAC</name>
<evidence type="ECO:0000256" key="1">
    <source>
        <dbReference type="SAM" id="MobiDB-lite"/>
    </source>
</evidence>
<dbReference type="EMBL" id="BPLQ01014245">
    <property type="protein sequence ID" value="GIY78446.1"/>
    <property type="molecule type" value="Genomic_DNA"/>
</dbReference>
<gene>
    <name evidence="2" type="ORF">CDAR_192501</name>
</gene>
<accession>A0AAV4W7J7</accession>
<proteinExistence type="predicted"/>
<dbReference type="Proteomes" id="UP001054837">
    <property type="component" value="Unassembled WGS sequence"/>
</dbReference>
<keyword evidence="3" id="KW-1185">Reference proteome</keyword>
<feature type="region of interest" description="Disordered" evidence="1">
    <location>
        <begin position="66"/>
        <end position="86"/>
    </location>
</feature>
<dbReference type="AlphaFoldDB" id="A0AAV4W7J7"/>
<organism evidence="2 3">
    <name type="scientific">Caerostris darwini</name>
    <dbReference type="NCBI Taxonomy" id="1538125"/>
    <lineage>
        <taxon>Eukaryota</taxon>
        <taxon>Metazoa</taxon>
        <taxon>Ecdysozoa</taxon>
        <taxon>Arthropoda</taxon>
        <taxon>Chelicerata</taxon>
        <taxon>Arachnida</taxon>
        <taxon>Araneae</taxon>
        <taxon>Araneomorphae</taxon>
        <taxon>Entelegynae</taxon>
        <taxon>Araneoidea</taxon>
        <taxon>Araneidae</taxon>
        <taxon>Caerostris</taxon>
    </lineage>
</organism>
<evidence type="ECO:0000313" key="3">
    <source>
        <dbReference type="Proteomes" id="UP001054837"/>
    </source>
</evidence>
<sequence length="103" mass="11469">MHPSVLVTRAHAEQPMQKHRRATKAEFHPSPGSERSDLRSLRRCVSTTNHRGCICQSLRIELTRNGPRGITAERQKQNSTPLSDQNAVTCDPCGDVSRQIVAP</sequence>
<reference evidence="2 3" key="1">
    <citation type="submission" date="2021-06" db="EMBL/GenBank/DDBJ databases">
        <title>Caerostris darwini draft genome.</title>
        <authorList>
            <person name="Kono N."/>
            <person name="Arakawa K."/>
        </authorList>
    </citation>
    <scope>NUCLEOTIDE SEQUENCE [LARGE SCALE GENOMIC DNA]</scope>
</reference>
<feature type="region of interest" description="Disordered" evidence="1">
    <location>
        <begin position="1"/>
        <end position="40"/>
    </location>
</feature>
<protein>
    <submittedName>
        <fullName evidence="2">Uncharacterized protein</fullName>
    </submittedName>
</protein>
<evidence type="ECO:0000313" key="2">
    <source>
        <dbReference type="EMBL" id="GIY78446.1"/>
    </source>
</evidence>
<feature type="compositionally biased region" description="Polar residues" evidence="1">
    <location>
        <begin position="77"/>
        <end position="86"/>
    </location>
</feature>
<comment type="caution">
    <text evidence="2">The sequence shown here is derived from an EMBL/GenBank/DDBJ whole genome shotgun (WGS) entry which is preliminary data.</text>
</comment>